<name>A0A9X1CAX7_9BACI</name>
<keyword evidence="3" id="KW-1185">Reference proteome</keyword>
<feature type="domain" description="Peptidase C45 hydrolase" evidence="1">
    <location>
        <begin position="120"/>
        <end position="324"/>
    </location>
</feature>
<gene>
    <name evidence="2" type="ORF">J2Z64_001355</name>
</gene>
<comment type="caution">
    <text evidence="2">The sequence shown here is derived from an EMBL/GenBank/DDBJ whole genome shotgun (WGS) entry which is preliminary data.</text>
</comment>
<reference evidence="2" key="1">
    <citation type="submission" date="2021-03" db="EMBL/GenBank/DDBJ databases">
        <title>Genomic Encyclopedia of Type Strains, Phase IV (KMG-IV): sequencing the most valuable type-strain genomes for metagenomic binning, comparative biology and taxonomic classification.</title>
        <authorList>
            <person name="Goeker M."/>
        </authorList>
    </citation>
    <scope>NUCLEOTIDE SEQUENCE</scope>
    <source>
        <strain evidence="2">DSM 107338</strain>
    </source>
</reference>
<sequence length="353" mass="39010">MSGLLSNVDTVHTLSGTPYEIGFEHGSLAKKQVHSSIQTYEKLFKETSGISWKEACDKALLHATAIEKYHANYMKEMEGLAKGAAVQFEDILALNARSEIALSTAPDGCTSFALTKPKTSKTWLAQNWDWKGAQIDSLVHLEIQQDNMPTVQIVTEAGIIGKIGCNSAGVGVCLNALVTNTWQPKVPIHLGLRAILESESFEEAISKVDRNQMASPAHFLIASKSGNAASLEVSPIHTARMEATNGTLVHTNHLCSTEMRDLIREEVVPNSYNRFDTIRNQVKDLKEKDLEAEDLFHFLSNHENYPNSICSHVTNDTNEETALVGMETVFSIVMNLTDNKLSWIKGKPCNRIK</sequence>
<proteinExistence type="predicted"/>
<dbReference type="Gene3D" id="1.10.10.2120">
    <property type="match status" value="1"/>
</dbReference>
<dbReference type="PANTHER" id="PTHR34180">
    <property type="entry name" value="PEPTIDASE C45"/>
    <property type="match status" value="1"/>
</dbReference>
<dbReference type="Pfam" id="PF03417">
    <property type="entry name" value="AAT"/>
    <property type="match status" value="1"/>
</dbReference>
<evidence type="ECO:0000313" key="3">
    <source>
        <dbReference type="Proteomes" id="UP001138793"/>
    </source>
</evidence>
<dbReference type="EMBL" id="JAGGMB010000003">
    <property type="protein sequence ID" value="MBP2077124.1"/>
    <property type="molecule type" value="Genomic_DNA"/>
</dbReference>
<dbReference type="InterPro" id="IPR005079">
    <property type="entry name" value="Peptidase_C45_hydrolase"/>
</dbReference>
<dbReference type="Gene3D" id="3.60.60.10">
    <property type="entry name" value="Penicillin V Acylase, Chain A"/>
    <property type="match status" value="1"/>
</dbReference>
<accession>A0A9X1CAX7</accession>
<organism evidence="2 3">
    <name type="scientific">Oceanobacillus polygoni</name>
    <dbReference type="NCBI Taxonomy" id="1235259"/>
    <lineage>
        <taxon>Bacteria</taxon>
        <taxon>Bacillati</taxon>
        <taxon>Bacillota</taxon>
        <taxon>Bacilli</taxon>
        <taxon>Bacillales</taxon>
        <taxon>Bacillaceae</taxon>
        <taxon>Oceanobacillus</taxon>
    </lineage>
</organism>
<dbReference type="NCBIfam" id="NF040521">
    <property type="entry name" value="C45_proenzyme"/>
    <property type="match status" value="1"/>
</dbReference>
<dbReference type="Proteomes" id="UP001138793">
    <property type="component" value="Unassembled WGS sequence"/>
</dbReference>
<dbReference type="AlphaFoldDB" id="A0A9X1CAX7"/>
<dbReference type="RefSeq" id="WP_245347664.1">
    <property type="nucleotide sequence ID" value="NZ_JAGGMB010000003.1"/>
</dbReference>
<dbReference type="PANTHER" id="PTHR34180:SF1">
    <property type="entry name" value="BETA-ALANYL-DOPAMINE_CARCININE HYDROLASE"/>
    <property type="match status" value="1"/>
</dbReference>
<evidence type="ECO:0000313" key="2">
    <source>
        <dbReference type="EMBL" id="MBP2077124.1"/>
    </source>
</evidence>
<dbReference type="InterPro" id="IPR047794">
    <property type="entry name" value="C45_proenzyme-like"/>
</dbReference>
<protein>
    <submittedName>
        <fullName evidence="2">Isopenicillin-N N-acyltransferase-like protein</fullName>
    </submittedName>
</protein>
<dbReference type="InterPro" id="IPR047801">
    <property type="entry name" value="Peptidase_C45"/>
</dbReference>
<evidence type="ECO:0000259" key="1">
    <source>
        <dbReference type="Pfam" id="PF03417"/>
    </source>
</evidence>